<dbReference type="PANTHER" id="PTHR35480">
    <property type="entry name" value="MATERNAL EFFECT EMBRYO ARREST 22"/>
    <property type="match status" value="1"/>
</dbReference>
<protein>
    <recommendedName>
        <fullName evidence="4">Maternal effect embryo arrest 22</fullName>
    </recommendedName>
</protein>
<evidence type="ECO:0000256" key="1">
    <source>
        <dbReference type="SAM" id="MobiDB-lite"/>
    </source>
</evidence>
<dbReference type="Proteomes" id="UP000516437">
    <property type="component" value="Chromosome 2"/>
</dbReference>
<evidence type="ECO:0000313" key="3">
    <source>
        <dbReference type="Proteomes" id="UP000516437"/>
    </source>
</evidence>
<gene>
    <name evidence="2" type="ORF">CJ030_MR2G013640</name>
</gene>
<evidence type="ECO:0008006" key="4">
    <source>
        <dbReference type="Google" id="ProtNLM"/>
    </source>
</evidence>
<name>A0A6A1WJ19_9ROSI</name>
<keyword evidence="3" id="KW-1185">Reference proteome</keyword>
<dbReference type="OrthoDB" id="1933275at2759"/>
<reference evidence="2 3" key="1">
    <citation type="journal article" date="2019" name="Plant Biotechnol. J.">
        <title>The red bayberry genome and genetic basis of sex determination.</title>
        <authorList>
            <person name="Jia H.M."/>
            <person name="Jia H.J."/>
            <person name="Cai Q.L."/>
            <person name="Wang Y."/>
            <person name="Zhao H.B."/>
            <person name="Yang W.F."/>
            <person name="Wang G.Y."/>
            <person name="Li Y.H."/>
            <person name="Zhan D.L."/>
            <person name="Shen Y.T."/>
            <person name="Niu Q.F."/>
            <person name="Chang L."/>
            <person name="Qiu J."/>
            <person name="Zhao L."/>
            <person name="Xie H.B."/>
            <person name="Fu W.Y."/>
            <person name="Jin J."/>
            <person name="Li X.W."/>
            <person name="Jiao Y."/>
            <person name="Zhou C.C."/>
            <person name="Tu T."/>
            <person name="Chai C.Y."/>
            <person name="Gao J.L."/>
            <person name="Fan L.J."/>
            <person name="van de Weg E."/>
            <person name="Wang J.Y."/>
            <person name="Gao Z.S."/>
        </authorList>
    </citation>
    <scope>NUCLEOTIDE SEQUENCE [LARGE SCALE GENOMIC DNA]</scope>
    <source>
        <tissue evidence="2">Leaves</tissue>
    </source>
</reference>
<dbReference type="EMBL" id="RXIC02000020">
    <property type="protein sequence ID" value="KAB1222870.1"/>
    <property type="molecule type" value="Genomic_DNA"/>
</dbReference>
<sequence>MAADAAAKLETDNPCCKAWKEKYSKLEKKRCALRQAVDILTPQIDTLQAENANLKKGYEEEQARADNEKEGRLKESTYRVSLKNELSVLKSEIALLQKKPSTNAVDRDQEVRLLQDCVSERENEINRLKELLEKEKKKADVERKNAEGEKKKAAELRKSLKVEKSKSDEERRMAKIGGEKVEQYKLQLEILKKEADEAKSKLAAETLKFEQANKRLEEERRKAIKERKRADCEMARAEEEKKLAEANRKKAMEEKGHAENLFRQLEEKRQRAEELQEIREFLSSRKVAFPGIQVDNKSNPESVLELLIESDKVFGIEKQKVIRLKTLADSEMAKAAEQKSLVDVYFKKAMEEKCRADQLSKQLRGDKRIIEELRKKIDELLPSRKLLEGSAVAPVKAIASGNANVKLLKKQLKFEKTQVKHAKQVAKFEKTRNRILQLELGRLKLEFDQFSNRLDILNKSFSPSAEGINDLGKTGRMAHTQRLGKRKKLCSLEPSQVHLQSDNEFPAPSCIDMDASDSLGQNLQHLVPLLPIYAGNLGESISGTNSKLESPLGCSNRKMLQTSAINSSTASFSDRQLMGSQEKCAFCVSTSSKLVEENLNAQAEISNLSGEVTKLRCREKSAEVAENNVKNHACDGVGRSEHLRKRKQLLDYVESMEYLYSKGKKLHMQIEDKLSFFHGMVDKQVGNPLKEGTCLTPNLQCVPHAKLAGLHKNSKLNHEKVLAKQFFVSDKWKKMESVETEVLEDASDVETVGSFEDVADGDYMKLLDLDNAADEQRFRMAMEIPVSPTLPSVDLHDVQILDVDNSEALVEDQVYKKLATDEENLLPTCSFEVIDVEIDSNQLKLNVLGPSNSPSPHKNVGCHDSSALNGNGFCSTIEAGKDSPQQNSGLDVGMSSLPISRDEEVKISFQSELGSAHDTIPIYSIVIPNIGDHNIISRVFRAVKTCITQCSLLSQTDWVVPKILLALKMEENLLLGLYERTKKIYGVFEFSKRMGFVKVEVNLIFTLFTCLREKAHEDFLIDGRVMVYNNLSSEGFIKCDSRIDLLLDGVNVMLFHEVAAADQLVAGSIILASICAAVDQIGFIYEASYNIFRRHACDSSLVLTILHVFAYLCGQKFFGLTKYGLLVTVFKSIVMLLEGINLSVCAACCSPSVSEVYVQLHPSGKCPFADGAVSVDIVTSLLLEVLQNNAVLETTNYDMVKSVTFLNSRVLFDNFKCEVHSCREGVYCASDMNSDASCCLGKYDVPTTRSDSAVYTSLCLLSDVMSLLELVACNMKWDWTSIKMVPQLLKILESCVLENFAAAIVVLLGQLGRIGVDANGYEDKGVESLRGNLSAFLSRESTMKAGLPLQVATITALLELLPLDFDTLIQSNGEIPATSTESVHAYYVRKWFSLLSKGQQDLSVRLFHTACAKKK</sequence>
<evidence type="ECO:0000313" key="2">
    <source>
        <dbReference type="EMBL" id="KAB1222870.1"/>
    </source>
</evidence>
<organism evidence="2 3">
    <name type="scientific">Morella rubra</name>
    <name type="common">Chinese bayberry</name>
    <dbReference type="NCBI Taxonomy" id="262757"/>
    <lineage>
        <taxon>Eukaryota</taxon>
        <taxon>Viridiplantae</taxon>
        <taxon>Streptophyta</taxon>
        <taxon>Embryophyta</taxon>
        <taxon>Tracheophyta</taxon>
        <taxon>Spermatophyta</taxon>
        <taxon>Magnoliopsida</taxon>
        <taxon>eudicotyledons</taxon>
        <taxon>Gunneridae</taxon>
        <taxon>Pentapetalae</taxon>
        <taxon>rosids</taxon>
        <taxon>fabids</taxon>
        <taxon>Fagales</taxon>
        <taxon>Myricaceae</taxon>
        <taxon>Morella</taxon>
    </lineage>
</organism>
<dbReference type="PANTHER" id="PTHR35480:SF1">
    <property type="entry name" value="MATERNAL EFFECT EMBRYO ARREST 22"/>
    <property type="match status" value="1"/>
</dbReference>
<proteinExistence type="predicted"/>
<comment type="caution">
    <text evidence="2">The sequence shown here is derived from an EMBL/GenBank/DDBJ whole genome shotgun (WGS) entry which is preliminary data.</text>
</comment>
<feature type="region of interest" description="Disordered" evidence="1">
    <location>
        <begin position="137"/>
        <end position="174"/>
    </location>
</feature>
<accession>A0A6A1WJ19</accession>